<dbReference type="SUPFAM" id="SSF51445">
    <property type="entry name" value="(Trans)glycosidases"/>
    <property type="match status" value="1"/>
</dbReference>
<sequence length="477" mass="53956">MNNNKCNGTMEFEYNAFGKPLPTSNSISCTESRQQSQQHQNNSRTPLPAERSFVSAVYFTNWSPYKKAPFFPHCIDTKKITHVYYAFLNINGDTGCVESHDSWADFELPVSTDKELEGSSPGCIAELFHLKIKHRFKVIMSIGGWSNKDNFRKALLNEKMLQTLVKTSVEQMFSLGFDGIDLDFEYPETEMESSQYLKLAALIRKQLDDLEYSIFGVVDSKFELSVAVPGFKEGLQRMKIKEMDQFVTYWNMMTYDYYGAWSTQTGYHSGLFDSLSYSVTGTMKHDNAGRLCGDDITTFMISKLGISPKKIVLGIGTHGRSFTNVAQKSNSSSYIGLPFQGTGPGETEEGVWPYNSLPLKGTKEEYDTHFVSAYCFNKSTRTLVTYDNATSVNAKANYIETMNLAGGFIWDISGDKREGAEDSLLCALYKGLSRTIKKEKSAYSERETLHYYLSNYGSQQNPIALLIRKMYKNLSEH</sequence>
<evidence type="ECO:0000256" key="10">
    <source>
        <dbReference type="SAM" id="MobiDB-lite"/>
    </source>
</evidence>
<dbReference type="Proteomes" id="UP001377567">
    <property type="component" value="Unassembled WGS sequence"/>
</dbReference>
<dbReference type="PROSITE" id="PS01095">
    <property type="entry name" value="GH18_1"/>
    <property type="match status" value="1"/>
</dbReference>
<evidence type="ECO:0000256" key="6">
    <source>
        <dbReference type="ARBA" id="ARBA00023295"/>
    </source>
</evidence>
<dbReference type="Pfam" id="PF00704">
    <property type="entry name" value="Glyco_hydro_18"/>
    <property type="match status" value="1"/>
</dbReference>
<feature type="domain" description="GH18" evidence="11">
    <location>
        <begin position="53"/>
        <end position="435"/>
    </location>
</feature>
<feature type="region of interest" description="Disordered" evidence="10">
    <location>
        <begin position="26"/>
        <end position="47"/>
    </location>
</feature>
<dbReference type="AlphaFoldDB" id="A0AAV5S4U1"/>
<evidence type="ECO:0000259" key="11">
    <source>
        <dbReference type="PROSITE" id="PS51910"/>
    </source>
</evidence>
<feature type="compositionally biased region" description="Low complexity" evidence="10">
    <location>
        <begin position="32"/>
        <end position="44"/>
    </location>
</feature>
<dbReference type="InterPro" id="IPR011583">
    <property type="entry name" value="Chitinase_II/V-like_cat"/>
</dbReference>
<keyword evidence="6 8" id="KW-0326">Glycosidase</keyword>
<evidence type="ECO:0000256" key="5">
    <source>
        <dbReference type="ARBA" id="ARBA00023277"/>
    </source>
</evidence>
<dbReference type="EC" id="3.2.1.14" evidence="2"/>
<dbReference type="PANTHER" id="PTHR11177:SF317">
    <property type="entry name" value="CHITINASE 12-RELATED"/>
    <property type="match status" value="1"/>
</dbReference>
<dbReference type="GO" id="GO:0008843">
    <property type="term" value="F:endochitinase activity"/>
    <property type="evidence" value="ECO:0007669"/>
    <property type="project" value="UniProtKB-EC"/>
</dbReference>
<dbReference type="InterPro" id="IPR017853">
    <property type="entry name" value="GH"/>
</dbReference>
<dbReference type="Gene3D" id="3.20.20.80">
    <property type="entry name" value="Glycosidases"/>
    <property type="match status" value="1"/>
</dbReference>
<evidence type="ECO:0000256" key="3">
    <source>
        <dbReference type="ARBA" id="ARBA00022801"/>
    </source>
</evidence>
<evidence type="ECO:0000256" key="4">
    <source>
        <dbReference type="ARBA" id="ARBA00023024"/>
    </source>
</evidence>
<comment type="similarity">
    <text evidence="9">Belongs to the glycosyl hydrolase 18 family.</text>
</comment>
<name>A0AAV5S4U1_MAUHU</name>
<dbReference type="Gene3D" id="3.10.50.10">
    <property type="match status" value="1"/>
</dbReference>
<dbReference type="SMART" id="SM00636">
    <property type="entry name" value="Glyco_18"/>
    <property type="match status" value="1"/>
</dbReference>
<comment type="catalytic activity">
    <reaction evidence="1">
        <text>Random endo-hydrolysis of N-acetyl-beta-D-glucosaminide (1-&gt;4)-beta-linkages in chitin and chitodextrins.</text>
        <dbReference type="EC" id="3.2.1.14"/>
    </reaction>
</comment>
<protein>
    <recommendedName>
        <fullName evidence="2">chitinase</fullName>
        <ecNumber evidence="2">3.2.1.14</ecNumber>
    </recommendedName>
</protein>
<comment type="caution">
    <text evidence="12">The sequence shown here is derived from an EMBL/GenBank/DDBJ whole genome shotgun (WGS) entry which is preliminary data.</text>
</comment>
<keyword evidence="4" id="KW-0146">Chitin degradation</keyword>
<dbReference type="GO" id="GO:0008061">
    <property type="term" value="F:chitin binding"/>
    <property type="evidence" value="ECO:0007669"/>
    <property type="project" value="InterPro"/>
</dbReference>
<dbReference type="PANTHER" id="PTHR11177">
    <property type="entry name" value="CHITINASE"/>
    <property type="match status" value="1"/>
</dbReference>
<dbReference type="GO" id="GO:0000272">
    <property type="term" value="P:polysaccharide catabolic process"/>
    <property type="evidence" value="ECO:0007669"/>
    <property type="project" value="UniProtKB-KW"/>
</dbReference>
<evidence type="ECO:0000313" key="13">
    <source>
        <dbReference type="Proteomes" id="UP001377567"/>
    </source>
</evidence>
<evidence type="ECO:0000256" key="7">
    <source>
        <dbReference type="ARBA" id="ARBA00023326"/>
    </source>
</evidence>
<dbReference type="GO" id="GO:0005576">
    <property type="term" value="C:extracellular region"/>
    <property type="evidence" value="ECO:0007669"/>
    <property type="project" value="TreeGrafter"/>
</dbReference>
<reference evidence="12 13" key="1">
    <citation type="journal article" date="2023" name="Elife">
        <title>Identification of key yeast species and microbe-microbe interactions impacting larval growth of Drosophila in the wild.</title>
        <authorList>
            <person name="Mure A."/>
            <person name="Sugiura Y."/>
            <person name="Maeda R."/>
            <person name="Honda K."/>
            <person name="Sakurai N."/>
            <person name="Takahashi Y."/>
            <person name="Watada M."/>
            <person name="Katoh T."/>
            <person name="Gotoh A."/>
            <person name="Gotoh Y."/>
            <person name="Taniguchi I."/>
            <person name="Nakamura K."/>
            <person name="Hayashi T."/>
            <person name="Katayama T."/>
            <person name="Uemura T."/>
            <person name="Hattori Y."/>
        </authorList>
    </citation>
    <scope>NUCLEOTIDE SEQUENCE [LARGE SCALE GENOMIC DNA]</scope>
    <source>
        <strain evidence="12 13">KH-74</strain>
    </source>
</reference>
<keyword evidence="3 8" id="KW-0378">Hydrolase</keyword>
<evidence type="ECO:0000256" key="8">
    <source>
        <dbReference type="RuleBase" id="RU000489"/>
    </source>
</evidence>
<keyword evidence="13" id="KW-1185">Reference proteome</keyword>
<organism evidence="12 13">
    <name type="scientific">Maudiozyma humilis</name>
    <name type="common">Sour dough yeast</name>
    <name type="synonym">Kazachstania humilis</name>
    <dbReference type="NCBI Taxonomy" id="51915"/>
    <lineage>
        <taxon>Eukaryota</taxon>
        <taxon>Fungi</taxon>
        <taxon>Dikarya</taxon>
        <taxon>Ascomycota</taxon>
        <taxon>Saccharomycotina</taxon>
        <taxon>Saccharomycetes</taxon>
        <taxon>Saccharomycetales</taxon>
        <taxon>Saccharomycetaceae</taxon>
        <taxon>Maudiozyma</taxon>
    </lineage>
</organism>
<dbReference type="EMBL" id="BTGD01000025">
    <property type="protein sequence ID" value="GMM58771.1"/>
    <property type="molecule type" value="Genomic_DNA"/>
</dbReference>
<dbReference type="InterPro" id="IPR029070">
    <property type="entry name" value="Chitinase_insertion_sf"/>
</dbReference>
<accession>A0AAV5S4U1</accession>
<dbReference type="SUPFAM" id="SSF54556">
    <property type="entry name" value="Chitinase insertion domain"/>
    <property type="match status" value="1"/>
</dbReference>
<dbReference type="CDD" id="cd06548">
    <property type="entry name" value="GH18_chitinase"/>
    <property type="match status" value="1"/>
</dbReference>
<dbReference type="InterPro" id="IPR050314">
    <property type="entry name" value="Glycosyl_Hydrlase_18"/>
</dbReference>
<keyword evidence="5" id="KW-0119">Carbohydrate metabolism</keyword>
<dbReference type="GO" id="GO:0006032">
    <property type="term" value="P:chitin catabolic process"/>
    <property type="evidence" value="ECO:0007669"/>
    <property type="project" value="UniProtKB-KW"/>
</dbReference>
<evidence type="ECO:0000256" key="2">
    <source>
        <dbReference type="ARBA" id="ARBA00012729"/>
    </source>
</evidence>
<dbReference type="InterPro" id="IPR001223">
    <property type="entry name" value="Glyco_hydro18_cat"/>
</dbReference>
<dbReference type="InterPro" id="IPR001579">
    <property type="entry name" value="Glyco_hydro_18_chit_AS"/>
</dbReference>
<evidence type="ECO:0000313" key="12">
    <source>
        <dbReference type="EMBL" id="GMM58771.1"/>
    </source>
</evidence>
<evidence type="ECO:0000256" key="1">
    <source>
        <dbReference type="ARBA" id="ARBA00000822"/>
    </source>
</evidence>
<dbReference type="PROSITE" id="PS51910">
    <property type="entry name" value="GH18_2"/>
    <property type="match status" value="1"/>
</dbReference>
<keyword evidence="7" id="KW-0624">Polysaccharide degradation</keyword>
<proteinExistence type="inferred from homology"/>
<evidence type="ECO:0000256" key="9">
    <source>
        <dbReference type="RuleBase" id="RU004453"/>
    </source>
</evidence>
<gene>
    <name evidence="12" type="ORF">DAKH74_053880</name>
</gene>